<proteinExistence type="predicted"/>
<keyword evidence="3" id="KW-1185">Reference proteome</keyword>
<sequence>DKFLGEATEELCDPTDSVVCDPTCAGRLHDQENEESLHPSSVVSNPLPEIPEEECCNGCCADDEENRCAQHAEPPVEEEIAEGEERPDDASNEVQEADESCHDPPPSITVEDEECEPVAESEQLVMKESDENGNEDIEDQNVRKGAEDEGEESIEREGQNQTEVPEDDGEDEITRCTNCEALNTMIHHLKSVGKSFR</sequence>
<feature type="compositionally biased region" description="Acidic residues" evidence="1">
    <location>
        <begin position="75"/>
        <end position="98"/>
    </location>
</feature>
<evidence type="ECO:0000313" key="2">
    <source>
        <dbReference type="EnsemblMetazoa" id="AMAM010594-PA"/>
    </source>
</evidence>
<reference evidence="3" key="1">
    <citation type="submission" date="2013-09" db="EMBL/GenBank/DDBJ databases">
        <title>The Genome Sequence of Anopheles maculatus species B.</title>
        <authorList>
            <consortium name="The Broad Institute Genomics Platform"/>
            <person name="Neafsey D.E."/>
            <person name="Besansky N."/>
            <person name="Howell P."/>
            <person name="Walton C."/>
            <person name="Young S.K."/>
            <person name="Zeng Q."/>
            <person name="Gargeya S."/>
            <person name="Fitzgerald M."/>
            <person name="Haas B."/>
            <person name="Abouelleil A."/>
            <person name="Allen A.W."/>
            <person name="Alvarado L."/>
            <person name="Arachchi H.M."/>
            <person name="Berlin A.M."/>
            <person name="Chapman S.B."/>
            <person name="Gainer-Dewar J."/>
            <person name="Goldberg J."/>
            <person name="Griggs A."/>
            <person name="Gujja S."/>
            <person name="Hansen M."/>
            <person name="Howarth C."/>
            <person name="Imamovic A."/>
            <person name="Ireland A."/>
            <person name="Larimer J."/>
            <person name="McCowan C."/>
            <person name="Murphy C."/>
            <person name="Pearson M."/>
            <person name="Poon T.W."/>
            <person name="Priest M."/>
            <person name="Roberts A."/>
            <person name="Saif S."/>
            <person name="Shea T."/>
            <person name="Sisk P."/>
            <person name="Sykes S."/>
            <person name="Wortman J."/>
            <person name="Nusbaum C."/>
            <person name="Birren B."/>
        </authorList>
    </citation>
    <scope>NUCLEOTIDE SEQUENCE [LARGE SCALE GENOMIC DNA]</scope>
    <source>
        <strain evidence="3">maculatus3</strain>
    </source>
</reference>
<dbReference type="VEuPathDB" id="VectorBase:AMAM010594"/>
<feature type="compositionally biased region" description="Acidic residues" evidence="1">
    <location>
        <begin position="110"/>
        <end position="119"/>
    </location>
</feature>
<dbReference type="Proteomes" id="UP000075901">
    <property type="component" value="Unassembled WGS sequence"/>
</dbReference>
<evidence type="ECO:0000313" key="3">
    <source>
        <dbReference type="Proteomes" id="UP000075901"/>
    </source>
</evidence>
<reference evidence="2" key="2">
    <citation type="submission" date="2020-05" db="UniProtKB">
        <authorList>
            <consortium name="EnsemblMetazoa"/>
        </authorList>
    </citation>
    <scope>IDENTIFICATION</scope>
    <source>
        <strain evidence="2">maculatus3</strain>
    </source>
</reference>
<organism evidence="2 3">
    <name type="scientific">Anopheles maculatus</name>
    <dbReference type="NCBI Taxonomy" id="74869"/>
    <lineage>
        <taxon>Eukaryota</taxon>
        <taxon>Metazoa</taxon>
        <taxon>Ecdysozoa</taxon>
        <taxon>Arthropoda</taxon>
        <taxon>Hexapoda</taxon>
        <taxon>Insecta</taxon>
        <taxon>Pterygota</taxon>
        <taxon>Neoptera</taxon>
        <taxon>Endopterygota</taxon>
        <taxon>Diptera</taxon>
        <taxon>Nematocera</taxon>
        <taxon>Culicoidea</taxon>
        <taxon>Culicidae</taxon>
        <taxon>Anophelinae</taxon>
        <taxon>Anopheles</taxon>
        <taxon>Anopheles maculatus group</taxon>
    </lineage>
</organism>
<accession>A0A182SP25</accession>
<feature type="region of interest" description="Disordered" evidence="1">
    <location>
        <begin position="67"/>
        <end position="174"/>
    </location>
</feature>
<evidence type="ECO:0000256" key="1">
    <source>
        <dbReference type="SAM" id="MobiDB-lite"/>
    </source>
</evidence>
<protein>
    <submittedName>
        <fullName evidence="2">Uncharacterized protein</fullName>
    </submittedName>
</protein>
<name>A0A182SP25_9DIPT</name>
<dbReference type="EnsemblMetazoa" id="AMAM010594-RA">
    <property type="protein sequence ID" value="AMAM010594-PA"/>
    <property type="gene ID" value="AMAM010594"/>
</dbReference>
<dbReference type="AlphaFoldDB" id="A0A182SP25"/>
<feature type="compositionally biased region" description="Basic and acidic residues" evidence="1">
    <location>
        <begin position="140"/>
        <end position="158"/>
    </location>
</feature>